<evidence type="ECO:0000259" key="1">
    <source>
        <dbReference type="Pfam" id="PF22741"/>
    </source>
</evidence>
<name>A0ABX1LQC6_9CYAN</name>
<dbReference type="Gene3D" id="3.90.190.10">
    <property type="entry name" value="Protein tyrosine phosphatase superfamily"/>
    <property type="match status" value="1"/>
</dbReference>
<dbReference type="SUPFAM" id="SSF52799">
    <property type="entry name" value="(Phosphotyrosine protein) phosphatases II"/>
    <property type="match status" value="1"/>
</dbReference>
<reference evidence="2 3" key="1">
    <citation type="submission" date="2020-03" db="EMBL/GenBank/DDBJ databases">
        <title>Draft Genome Sequence of 2-Methylisoborneol Producing Pseudanabaena yagii Strain GIHE-NHR1 Isolated from North Han River in South Korea.</title>
        <authorList>
            <person name="Jeong J."/>
        </authorList>
    </citation>
    <scope>NUCLEOTIDE SEQUENCE [LARGE SCALE GENOMIC DNA]</scope>
    <source>
        <strain evidence="2 3">GIHE-NHR1</strain>
    </source>
</reference>
<gene>
    <name evidence="2" type="ORF">HC246_04260</name>
</gene>
<comment type="caution">
    <text evidence="2">The sequence shown here is derived from an EMBL/GenBank/DDBJ whole genome shotgun (WGS) entry which is preliminary data.</text>
</comment>
<evidence type="ECO:0000313" key="2">
    <source>
        <dbReference type="EMBL" id="NMF57251.1"/>
    </source>
</evidence>
<protein>
    <submittedName>
        <fullName evidence="2">Phosphatase</fullName>
    </submittedName>
</protein>
<sequence length="148" mass="16802">MEDILNYRYISDNIATSGQPTAQELELISQAGYKTILNLAPPNASNALPEEKVIVTNLGMEYINIPVVWDNPIMADFKQFCDVMENHKEQPIFVHCAMNMRVSAFVYLYRHLKMGVPALEAYSAMKTVWEPNATWQNFIETAIASKLT</sequence>
<dbReference type="CDD" id="cd14503">
    <property type="entry name" value="PTP-bact"/>
    <property type="match status" value="1"/>
</dbReference>
<feature type="domain" description="DSP-PTPase phosphatase fused to NAD+ Kinase" evidence="1">
    <location>
        <begin position="16"/>
        <end position="116"/>
    </location>
</feature>
<keyword evidence="3" id="KW-1185">Reference proteome</keyword>
<dbReference type="Proteomes" id="UP000738376">
    <property type="component" value="Unassembled WGS sequence"/>
</dbReference>
<evidence type="ECO:0000313" key="3">
    <source>
        <dbReference type="Proteomes" id="UP000738376"/>
    </source>
</evidence>
<dbReference type="EMBL" id="JAAVJL010000001">
    <property type="protein sequence ID" value="NMF57251.1"/>
    <property type="molecule type" value="Genomic_DNA"/>
</dbReference>
<dbReference type="InterPro" id="IPR055214">
    <property type="entry name" value="PTP-NADK"/>
</dbReference>
<proteinExistence type="predicted"/>
<organism evidence="2 3">
    <name type="scientific">Pseudanabaena yagii GIHE-NHR1</name>
    <dbReference type="NCBI Taxonomy" id="2722753"/>
    <lineage>
        <taxon>Bacteria</taxon>
        <taxon>Bacillati</taxon>
        <taxon>Cyanobacteriota</taxon>
        <taxon>Cyanophyceae</taxon>
        <taxon>Pseudanabaenales</taxon>
        <taxon>Pseudanabaenaceae</taxon>
        <taxon>Pseudanabaena</taxon>
        <taxon>Pseudanabaena yagii</taxon>
    </lineage>
</organism>
<dbReference type="Pfam" id="PF22741">
    <property type="entry name" value="PTP-NADK"/>
    <property type="match status" value="1"/>
</dbReference>
<dbReference type="InterPro" id="IPR029021">
    <property type="entry name" value="Prot-tyrosine_phosphatase-like"/>
</dbReference>
<accession>A0ABX1LQC6</accession>